<comment type="caution">
    <text evidence="3">The sequence shown here is derived from an EMBL/GenBank/DDBJ whole genome shotgun (WGS) entry which is preliminary data.</text>
</comment>
<dbReference type="Gene3D" id="1.10.10.10">
    <property type="entry name" value="Winged helix-like DNA-binding domain superfamily/Winged helix DNA-binding domain"/>
    <property type="match status" value="1"/>
</dbReference>
<dbReference type="OrthoDB" id="206108at2759"/>
<evidence type="ECO:0000259" key="2">
    <source>
        <dbReference type="PROSITE" id="PS00716"/>
    </source>
</evidence>
<dbReference type="InterPro" id="IPR007630">
    <property type="entry name" value="RNA_pol_sigma70_r4"/>
</dbReference>
<dbReference type="InterPro" id="IPR014284">
    <property type="entry name" value="RNA_pol_sigma-70_dom"/>
</dbReference>
<dbReference type="InterPro" id="IPR036388">
    <property type="entry name" value="WH-like_DNA-bd_sf"/>
</dbReference>
<dbReference type="Proteomes" id="UP000593579">
    <property type="component" value="Unassembled WGS sequence"/>
</dbReference>
<keyword evidence="4" id="KW-1185">Reference proteome</keyword>
<accession>A0A7J9CGX2</accession>
<dbReference type="PRINTS" id="PR00046">
    <property type="entry name" value="SIGMA70FCT"/>
</dbReference>
<evidence type="ECO:0000313" key="3">
    <source>
        <dbReference type="EMBL" id="MBA0747666.1"/>
    </source>
</evidence>
<dbReference type="GO" id="GO:0006352">
    <property type="term" value="P:DNA-templated transcription initiation"/>
    <property type="evidence" value="ECO:0007669"/>
    <property type="project" value="InterPro"/>
</dbReference>
<evidence type="ECO:0000313" key="4">
    <source>
        <dbReference type="Proteomes" id="UP000593579"/>
    </source>
</evidence>
<gene>
    <name evidence="3" type="ORF">Gogos_004563</name>
</gene>
<dbReference type="CDD" id="cd06171">
    <property type="entry name" value="Sigma70_r4"/>
    <property type="match status" value="1"/>
</dbReference>
<feature type="domain" description="RNA polymerase sigma-70" evidence="2">
    <location>
        <begin position="98"/>
        <end position="124"/>
    </location>
</feature>
<dbReference type="InterPro" id="IPR050239">
    <property type="entry name" value="Sigma-70_RNA_pol_init_factors"/>
</dbReference>
<dbReference type="GO" id="GO:0003700">
    <property type="term" value="F:DNA-binding transcription factor activity"/>
    <property type="evidence" value="ECO:0007669"/>
    <property type="project" value="InterPro"/>
</dbReference>
<dbReference type="PANTHER" id="PTHR30603:SF13">
    <property type="entry name" value="RNA POLYMERASE SIGMA FACTOR SIGC"/>
    <property type="match status" value="1"/>
</dbReference>
<dbReference type="InterPro" id="IPR013324">
    <property type="entry name" value="RNA_pol_sigma_r3/r4-like"/>
</dbReference>
<name>A0A7J9CGX2_GOSGO</name>
<dbReference type="NCBIfam" id="TIGR02937">
    <property type="entry name" value="sigma70-ECF"/>
    <property type="match status" value="1"/>
</dbReference>
<protein>
    <recommendedName>
        <fullName evidence="2">RNA polymerase sigma-70 domain-containing protein</fullName>
    </recommendedName>
</protein>
<dbReference type="SUPFAM" id="SSF88659">
    <property type="entry name" value="Sigma3 and sigma4 domains of RNA polymerase sigma factors"/>
    <property type="match status" value="1"/>
</dbReference>
<sequence length="139" mass="16294">MEVVSISLKQICIDTFYELNEVGQEYLFVFPSPLHYLEALDDDGFGEFIPDASICSPEKTVMRQHMKEDIHDLLNDLEKRERQVMVLRYGLTGSPPKSLEEIGRLFHVSKEWIRRIEMKAMAKLRDKETCRNLSHYLDS</sequence>
<organism evidence="3 4">
    <name type="scientific">Gossypium gossypioides</name>
    <name type="common">Mexican cotton</name>
    <name type="synonym">Selera gossypioides</name>
    <dbReference type="NCBI Taxonomy" id="34282"/>
    <lineage>
        <taxon>Eukaryota</taxon>
        <taxon>Viridiplantae</taxon>
        <taxon>Streptophyta</taxon>
        <taxon>Embryophyta</taxon>
        <taxon>Tracheophyta</taxon>
        <taxon>Spermatophyta</taxon>
        <taxon>Magnoliopsida</taxon>
        <taxon>eudicotyledons</taxon>
        <taxon>Gunneridae</taxon>
        <taxon>Pentapetalae</taxon>
        <taxon>rosids</taxon>
        <taxon>malvids</taxon>
        <taxon>Malvales</taxon>
        <taxon>Malvaceae</taxon>
        <taxon>Malvoideae</taxon>
        <taxon>Gossypium</taxon>
    </lineage>
</organism>
<proteinExistence type="inferred from homology"/>
<reference evidence="3 4" key="1">
    <citation type="journal article" date="2019" name="Genome Biol. Evol.">
        <title>Insights into the evolution of the New World diploid cottons (Gossypium, subgenus Houzingenia) based on genome sequencing.</title>
        <authorList>
            <person name="Grover C.E."/>
            <person name="Arick M.A. 2nd"/>
            <person name="Thrash A."/>
            <person name="Conover J.L."/>
            <person name="Sanders W.S."/>
            <person name="Peterson D.G."/>
            <person name="Frelichowski J.E."/>
            <person name="Scheffler J.A."/>
            <person name="Scheffler B.E."/>
            <person name="Wendel J.F."/>
        </authorList>
    </citation>
    <scope>NUCLEOTIDE SEQUENCE [LARGE SCALE GENOMIC DNA]</scope>
    <source>
        <strain evidence="3">5</strain>
        <tissue evidence="3">Leaf</tissue>
    </source>
</reference>
<evidence type="ECO:0000256" key="1">
    <source>
        <dbReference type="ARBA" id="ARBA00007788"/>
    </source>
</evidence>
<dbReference type="PROSITE" id="PS00716">
    <property type="entry name" value="SIGMA70_2"/>
    <property type="match status" value="1"/>
</dbReference>
<dbReference type="PANTHER" id="PTHR30603">
    <property type="entry name" value="RNA POLYMERASE SIGMA FACTOR RPO"/>
    <property type="match status" value="1"/>
</dbReference>
<dbReference type="InterPro" id="IPR000943">
    <property type="entry name" value="RNA_pol_sigma70"/>
</dbReference>
<comment type="similarity">
    <text evidence="1">Belongs to the sigma-70 factor family.</text>
</comment>
<dbReference type="AlphaFoldDB" id="A0A7J9CGX2"/>
<dbReference type="Pfam" id="PF04545">
    <property type="entry name" value="Sigma70_r4"/>
    <property type="match status" value="1"/>
</dbReference>
<dbReference type="EMBL" id="JABEZY010000010">
    <property type="protein sequence ID" value="MBA0747666.1"/>
    <property type="molecule type" value="Genomic_DNA"/>
</dbReference>